<feature type="domain" description="Quinolinate phosphoribosyl transferase C-terminal" evidence="13">
    <location>
        <begin position="121"/>
        <end position="292"/>
    </location>
</feature>
<protein>
    <recommendedName>
        <fullName evidence="6 12">Nicotinate-nucleotide pyrophosphorylase [carboxylating]</fullName>
        <ecNumber evidence="5 12">2.4.2.19</ecNumber>
    </recommendedName>
    <alternativeName>
        <fullName evidence="10 12">Quinolinate phosphoribosyltransferase [decarboxylating]</fullName>
    </alternativeName>
</protein>
<dbReference type="EC" id="2.4.2.19" evidence="5 12"/>
<dbReference type="AlphaFoldDB" id="A0A7S3GE90"/>
<name>A0A7S3GE90_9EUKA</name>
<dbReference type="UniPathway" id="UPA00253">
    <property type="reaction ID" value="UER00331"/>
</dbReference>
<comment type="subunit">
    <text evidence="4 12">Hexamer formed by 3 homodimers.</text>
</comment>
<dbReference type="GO" id="GO:0005737">
    <property type="term" value="C:cytoplasm"/>
    <property type="evidence" value="ECO:0007669"/>
    <property type="project" value="TreeGrafter"/>
</dbReference>
<dbReference type="InterPro" id="IPR037128">
    <property type="entry name" value="Quinolinate_PRibosylTase_N_sf"/>
</dbReference>
<dbReference type="GO" id="GO:0009435">
    <property type="term" value="P:NAD+ biosynthetic process"/>
    <property type="evidence" value="ECO:0007669"/>
    <property type="project" value="UniProtKB-UniPathway"/>
</dbReference>
<dbReference type="GO" id="GO:0004514">
    <property type="term" value="F:nicotinate-nucleotide diphosphorylase (carboxylating) activity"/>
    <property type="evidence" value="ECO:0007669"/>
    <property type="project" value="UniProtKB-EC"/>
</dbReference>
<dbReference type="InterPro" id="IPR002638">
    <property type="entry name" value="Quinolinate_PRibosylTrfase_C"/>
</dbReference>
<evidence type="ECO:0000256" key="1">
    <source>
        <dbReference type="ARBA" id="ARBA00003237"/>
    </source>
</evidence>
<dbReference type="Pfam" id="PF02749">
    <property type="entry name" value="QRPTase_N"/>
    <property type="match status" value="1"/>
</dbReference>
<keyword evidence="9 12" id="KW-0808">Transferase</keyword>
<dbReference type="PANTHER" id="PTHR32179">
    <property type="entry name" value="NICOTINATE-NUCLEOTIDE PYROPHOSPHORYLASE [CARBOXYLATING]"/>
    <property type="match status" value="1"/>
</dbReference>
<dbReference type="NCBIfam" id="TIGR00078">
    <property type="entry name" value="nadC"/>
    <property type="match status" value="1"/>
</dbReference>
<dbReference type="FunFam" id="3.20.20.70:FF:000090">
    <property type="entry name" value="Nicotinate-nucleotide pyrophosphorylase [carboxylating]"/>
    <property type="match status" value="1"/>
</dbReference>
<evidence type="ECO:0000256" key="6">
    <source>
        <dbReference type="ARBA" id="ARBA00020990"/>
    </source>
</evidence>
<evidence type="ECO:0000313" key="15">
    <source>
        <dbReference type="EMBL" id="CAE0263518.1"/>
    </source>
</evidence>
<dbReference type="GO" id="GO:0034213">
    <property type="term" value="P:quinolinate catabolic process"/>
    <property type="evidence" value="ECO:0007669"/>
    <property type="project" value="TreeGrafter"/>
</dbReference>
<comment type="pathway">
    <text evidence="2 12">Cofactor biosynthesis; NAD(+) biosynthesis; nicotinate D-ribonucleotide from quinolinate: step 1/1.</text>
</comment>
<dbReference type="InterPro" id="IPR036068">
    <property type="entry name" value="Nicotinate_pribotase-like_C"/>
</dbReference>
<dbReference type="Pfam" id="PF01729">
    <property type="entry name" value="QRPTase_C"/>
    <property type="match status" value="1"/>
</dbReference>
<evidence type="ECO:0000256" key="4">
    <source>
        <dbReference type="ARBA" id="ARBA00011218"/>
    </source>
</evidence>
<comment type="function">
    <text evidence="1 12">Involved in the catabolism of quinolinic acid (QA).</text>
</comment>
<reference evidence="15" key="1">
    <citation type="submission" date="2021-01" db="EMBL/GenBank/DDBJ databases">
        <authorList>
            <person name="Corre E."/>
            <person name="Pelletier E."/>
            <person name="Niang G."/>
            <person name="Scheremetjew M."/>
            <person name="Finn R."/>
            <person name="Kale V."/>
            <person name="Holt S."/>
            <person name="Cochrane G."/>
            <person name="Meng A."/>
            <person name="Brown T."/>
            <person name="Cohen L."/>
        </authorList>
    </citation>
    <scope>NUCLEOTIDE SEQUENCE</scope>
    <source>
        <strain evidence="15">NIES-2562</strain>
    </source>
</reference>
<keyword evidence="7 12" id="KW-0662">Pyridine nucleotide biosynthesis</keyword>
<evidence type="ECO:0000256" key="9">
    <source>
        <dbReference type="ARBA" id="ARBA00022679"/>
    </source>
</evidence>
<dbReference type="SUPFAM" id="SSF54675">
    <property type="entry name" value="Nicotinate/Quinolinate PRTase N-terminal domain-like"/>
    <property type="match status" value="1"/>
</dbReference>
<dbReference type="InterPro" id="IPR013785">
    <property type="entry name" value="Aldolase_TIM"/>
</dbReference>
<dbReference type="SUPFAM" id="SSF51690">
    <property type="entry name" value="Nicotinate/Quinolinate PRTase C-terminal domain-like"/>
    <property type="match status" value="1"/>
</dbReference>
<comment type="similarity">
    <text evidence="3 12">Belongs to the NadC/ModD family.</text>
</comment>
<organism evidence="15">
    <name type="scientific">Palpitomonas bilix</name>
    <dbReference type="NCBI Taxonomy" id="652834"/>
    <lineage>
        <taxon>Eukaryota</taxon>
        <taxon>Eukaryota incertae sedis</taxon>
    </lineage>
</organism>
<dbReference type="Gene3D" id="3.90.1170.20">
    <property type="entry name" value="Quinolinate phosphoribosyl transferase, N-terminal domain"/>
    <property type="match status" value="1"/>
</dbReference>
<evidence type="ECO:0000256" key="2">
    <source>
        <dbReference type="ARBA" id="ARBA00004893"/>
    </source>
</evidence>
<evidence type="ECO:0000259" key="14">
    <source>
        <dbReference type="Pfam" id="PF02749"/>
    </source>
</evidence>
<dbReference type="InterPro" id="IPR027277">
    <property type="entry name" value="NadC/ModD"/>
</dbReference>
<dbReference type="PIRSF" id="PIRSF006250">
    <property type="entry name" value="NadC_ModD"/>
    <property type="match status" value="1"/>
</dbReference>
<sequence length="294" mass="31917">MAEYKKAKGEAVDYSGTLPPSWKRVVEVWLDEDVPNFDAGGYVVGDKESTAFLLGKSDGVLAGAPFFEAIFNHLGCKVEWLAEEGQKFEHITHLATVSGPARMILLGERTALNAITRVSSIATRTRKAIEISRSVEDFRGTIAATRKTTPGFRLMEKYGVLVGGGDMHRFCLSSMVMLKDNHCKSTGSITKAVETARSVCGMYQKIEVECSTVEEAEEALNVGADVVMLDNFTPEQLAADAAYLKMRFPNCLIEGSGGITIDSLRSFCVPGVDVLSMGSLIQGVPYVDISLKLQ</sequence>
<accession>A0A7S3GE90</accession>
<evidence type="ECO:0000256" key="5">
    <source>
        <dbReference type="ARBA" id="ARBA00011944"/>
    </source>
</evidence>
<proteinExistence type="inferred from homology"/>
<gene>
    <name evidence="15" type="ORF">PBIL07802_LOCUS25819</name>
</gene>
<evidence type="ECO:0000256" key="8">
    <source>
        <dbReference type="ARBA" id="ARBA00022676"/>
    </source>
</evidence>
<dbReference type="CDD" id="cd01572">
    <property type="entry name" value="QPRTase"/>
    <property type="match status" value="1"/>
</dbReference>
<dbReference type="InterPro" id="IPR022412">
    <property type="entry name" value="Quinolinate_PRibosylTrfase_N"/>
</dbReference>
<evidence type="ECO:0000256" key="3">
    <source>
        <dbReference type="ARBA" id="ARBA00009400"/>
    </source>
</evidence>
<evidence type="ECO:0000256" key="10">
    <source>
        <dbReference type="ARBA" id="ARBA00033102"/>
    </source>
</evidence>
<dbReference type="InterPro" id="IPR004393">
    <property type="entry name" value="NadC"/>
</dbReference>
<evidence type="ECO:0000256" key="12">
    <source>
        <dbReference type="PIRNR" id="PIRNR006250"/>
    </source>
</evidence>
<evidence type="ECO:0000259" key="13">
    <source>
        <dbReference type="Pfam" id="PF01729"/>
    </source>
</evidence>
<keyword evidence="8 12" id="KW-0328">Glycosyltransferase</keyword>
<dbReference type="Gene3D" id="3.20.20.70">
    <property type="entry name" value="Aldolase class I"/>
    <property type="match status" value="1"/>
</dbReference>
<dbReference type="EMBL" id="HBIB01039654">
    <property type="protein sequence ID" value="CAE0263518.1"/>
    <property type="molecule type" value="Transcribed_RNA"/>
</dbReference>
<feature type="domain" description="Quinolinate phosphoribosyl transferase N-terminal" evidence="14">
    <location>
        <begin position="45"/>
        <end position="119"/>
    </location>
</feature>
<evidence type="ECO:0000256" key="11">
    <source>
        <dbReference type="ARBA" id="ARBA00047445"/>
    </source>
</evidence>
<evidence type="ECO:0000256" key="7">
    <source>
        <dbReference type="ARBA" id="ARBA00022642"/>
    </source>
</evidence>
<dbReference type="PANTHER" id="PTHR32179:SF3">
    <property type="entry name" value="NICOTINATE-NUCLEOTIDE PYROPHOSPHORYLASE [CARBOXYLATING]"/>
    <property type="match status" value="1"/>
</dbReference>
<comment type="catalytic activity">
    <reaction evidence="11 12">
        <text>nicotinate beta-D-ribonucleotide + CO2 + diphosphate = quinolinate + 5-phospho-alpha-D-ribose 1-diphosphate + 2 H(+)</text>
        <dbReference type="Rhea" id="RHEA:12733"/>
        <dbReference type="ChEBI" id="CHEBI:15378"/>
        <dbReference type="ChEBI" id="CHEBI:16526"/>
        <dbReference type="ChEBI" id="CHEBI:29959"/>
        <dbReference type="ChEBI" id="CHEBI:33019"/>
        <dbReference type="ChEBI" id="CHEBI:57502"/>
        <dbReference type="ChEBI" id="CHEBI:58017"/>
        <dbReference type="EC" id="2.4.2.19"/>
    </reaction>
</comment>